<gene>
    <name evidence="5" type="ORF">J2744_002704</name>
</gene>
<dbReference type="AlphaFoldDB" id="A0A8J7UPK6"/>
<dbReference type="RefSeq" id="WP_210113769.1">
    <property type="nucleotide sequence ID" value="NZ_BAAADX010000005.1"/>
</dbReference>
<dbReference type="Pfam" id="PF00108">
    <property type="entry name" value="Thiolase_N"/>
    <property type="match status" value="1"/>
</dbReference>
<dbReference type="PIRSF" id="PIRSF000429">
    <property type="entry name" value="Ac-CoA_Ac_transf"/>
    <property type="match status" value="1"/>
</dbReference>
<proteinExistence type="predicted"/>
<protein>
    <submittedName>
        <fullName evidence="5">Acetyl-CoA C-acetyltransferase/acetyl-CoA acyltransferase</fullName>
        <ecNumber evidence="5">2.3.1.16</ecNumber>
        <ecNumber evidence="5">2.3.1.9</ecNumber>
    </submittedName>
</protein>
<organism evidence="5 6">
    <name type="scientific">Halorubrum trapanicum</name>
    <dbReference type="NCBI Taxonomy" id="29284"/>
    <lineage>
        <taxon>Archaea</taxon>
        <taxon>Methanobacteriati</taxon>
        <taxon>Methanobacteriota</taxon>
        <taxon>Stenosarchaea group</taxon>
        <taxon>Halobacteria</taxon>
        <taxon>Halobacteriales</taxon>
        <taxon>Haloferacaceae</taxon>
        <taxon>Halorubrum</taxon>
    </lineage>
</organism>
<dbReference type="EC" id="2.3.1.9" evidence="5"/>
<dbReference type="Proteomes" id="UP000770586">
    <property type="component" value="Unassembled WGS sequence"/>
</dbReference>
<feature type="domain" description="Thiolase C-terminal" evidence="4">
    <location>
        <begin position="267"/>
        <end position="411"/>
    </location>
</feature>
<comment type="caution">
    <text evidence="5">The sequence shown here is derived from an EMBL/GenBank/DDBJ whole genome shotgun (WGS) entry which is preliminary data.</text>
</comment>
<dbReference type="Pfam" id="PF22691">
    <property type="entry name" value="Thiolase_C_1"/>
    <property type="match status" value="1"/>
</dbReference>
<name>A0A8J7UPK6_9EURY</name>
<dbReference type="PANTHER" id="PTHR42870">
    <property type="entry name" value="ACETYL-COA C-ACETYLTRANSFERASE"/>
    <property type="match status" value="1"/>
</dbReference>
<dbReference type="Gene3D" id="3.40.47.10">
    <property type="match status" value="1"/>
</dbReference>
<evidence type="ECO:0000256" key="1">
    <source>
        <dbReference type="ARBA" id="ARBA00023229"/>
    </source>
</evidence>
<dbReference type="GO" id="GO:0008299">
    <property type="term" value="P:isoprenoid biosynthetic process"/>
    <property type="evidence" value="ECO:0007669"/>
    <property type="project" value="UniProtKB-KW"/>
</dbReference>
<dbReference type="PANTHER" id="PTHR42870:SF1">
    <property type="entry name" value="NON-SPECIFIC LIPID-TRANSFER PROTEIN-LIKE 2"/>
    <property type="match status" value="1"/>
</dbReference>
<dbReference type="InterPro" id="IPR055140">
    <property type="entry name" value="Thiolase_C_2"/>
</dbReference>
<dbReference type="EMBL" id="JAGGKE010000014">
    <property type="protein sequence ID" value="MBP1903001.1"/>
    <property type="molecule type" value="Genomic_DNA"/>
</dbReference>
<keyword evidence="5" id="KW-0012">Acyltransferase</keyword>
<feature type="domain" description="Thiolase N-terminal" evidence="3">
    <location>
        <begin position="13"/>
        <end position="236"/>
    </location>
</feature>
<dbReference type="EC" id="2.3.1.16" evidence="5"/>
<evidence type="ECO:0000259" key="4">
    <source>
        <dbReference type="Pfam" id="PF22691"/>
    </source>
</evidence>
<keyword evidence="5" id="KW-0808">Transferase</keyword>
<dbReference type="InterPro" id="IPR020616">
    <property type="entry name" value="Thiolase_N"/>
</dbReference>
<evidence type="ECO:0000256" key="2">
    <source>
        <dbReference type="SAM" id="MobiDB-lite"/>
    </source>
</evidence>
<evidence type="ECO:0000313" key="5">
    <source>
        <dbReference type="EMBL" id="MBP1903001.1"/>
    </source>
</evidence>
<dbReference type="CDD" id="cd00829">
    <property type="entry name" value="SCP-x_thiolase"/>
    <property type="match status" value="1"/>
</dbReference>
<evidence type="ECO:0000259" key="3">
    <source>
        <dbReference type="Pfam" id="PF00108"/>
    </source>
</evidence>
<sequence length="412" mass="41857">MDPSATGSTGVRVAGVGMTPFESDSGRSLTDLAAAAAERALADAAVDPADVDALHFGNALAEALDESAGLANALAAALGLDGASADRIENTSATGASAFHRGVEGIEGGAAGGAESDRTDVALVVGAEKMSAGDTSDVTEAISRLVHRREYAQGITLPSFGGLAAGAYLGRHDAPREALAAVAAKNHGNAVDNPVAQFRKPIDVADALDSPVVAAPLRLYDCCPMSDGAAAVVLTRGGDRGDDESVADAADPDSETFRAPRVAGIASATGTHAVAERPDPLAIDSVRTAGDRVFDRAGIRPDDVDVACIHDAFTVLELIELEELGFYETGTAWEATLDGDTALDGDLPVNPGGGLKARGHPLGATGLSQIVELVWQLRGDLPETRRVDGAETGFAINVAGFGNNSVCTVLRA</sequence>
<keyword evidence="6" id="KW-1185">Reference proteome</keyword>
<dbReference type="InterPro" id="IPR002155">
    <property type="entry name" value="Thiolase"/>
</dbReference>
<dbReference type="GO" id="GO:0003985">
    <property type="term" value="F:acetyl-CoA C-acetyltransferase activity"/>
    <property type="evidence" value="ECO:0007669"/>
    <property type="project" value="UniProtKB-EC"/>
</dbReference>
<accession>A0A8J7UPK6</accession>
<dbReference type="InterPro" id="IPR016039">
    <property type="entry name" value="Thiolase-like"/>
</dbReference>
<dbReference type="SUPFAM" id="SSF53901">
    <property type="entry name" value="Thiolase-like"/>
    <property type="match status" value="1"/>
</dbReference>
<evidence type="ECO:0000313" key="6">
    <source>
        <dbReference type="Proteomes" id="UP000770586"/>
    </source>
</evidence>
<reference evidence="5 6" key="1">
    <citation type="submission" date="2021-03" db="EMBL/GenBank/DDBJ databases">
        <title>Genomic Encyclopedia of Type Strains, Phase IV (KMG-IV): sequencing the most valuable type-strain genomes for metagenomic binning, comparative biology and taxonomic classification.</title>
        <authorList>
            <person name="Goeker M."/>
        </authorList>
    </citation>
    <scope>NUCLEOTIDE SEQUENCE [LARGE SCALE GENOMIC DNA]</scope>
    <source>
        <strain evidence="5 6">DSM 12287</strain>
    </source>
</reference>
<dbReference type="OrthoDB" id="167534at2157"/>
<keyword evidence="1" id="KW-0414">Isoprene biosynthesis</keyword>
<feature type="region of interest" description="Disordered" evidence="2">
    <location>
        <begin position="1"/>
        <end position="20"/>
    </location>
</feature>